<reference evidence="1 2" key="1">
    <citation type="journal article" date="2015" name="Mol. Biochem. Parasitol.">
        <title>Identification of polymorphic genes for use in assemblage B genotyping assays through comparative genomics of multiple assemblage B Giardia duodenalis isolates.</title>
        <authorList>
            <person name="Wielinga C."/>
            <person name="Thompson R.C."/>
            <person name="Monis P."/>
            <person name="Ryan U."/>
        </authorList>
    </citation>
    <scope>NUCLEOTIDE SEQUENCE [LARGE SCALE GENOMIC DNA]</scope>
    <source>
        <strain evidence="1 2">BAH15c1</strain>
    </source>
</reference>
<sequence length="268" mass="29095">MDAIMTRLFDPQKRDNAILDLLTSLSKEPPEEGMTLEDVWRTPGLSLIIIGLIAQSYRSMERVGDAAECISHVQPLLDLLVILSSSKTVAESFMDSSFVVALFPYFHLPHTPLSAQGSVLLICANIAQVECGPSYLIEAGILPLVLPLLAGKSSEGIFECCCALLHSLVSAVVSDPSSFSKILPSDKLTALIKLLIEVAIRIRSEDGKDWLVPRSSVRPLMLTIAALKGLTKIKHPPDVLDRLRKICGAVRDPDTELSNALKTILSGE</sequence>
<dbReference type="OrthoDB" id="10257844at2759"/>
<dbReference type="AlphaFoldDB" id="A0A132NNZ3"/>
<dbReference type="InterPro" id="IPR016024">
    <property type="entry name" value="ARM-type_fold"/>
</dbReference>
<protein>
    <submittedName>
        <fullName evidence="1">Uncharacterized protein</fullName>
    </submittedName>
</protein>
<dbReference type="EMBL" id="JXTI01000154">
    <property type="protein sequence ID" value="KWX11813.1"/>
    <property type="molecule type" value="Genomic_DNA"/>
</dbReference>
<name>A0A132NNZ3_GIAIN</name>
<dbReference type="InterPro" id="IPR011989">
    <property type="entry name" value="ARM-like"/>
</dbReference>
<dbReference type="VEuPathDB" id="GiardiaDB:QR46_4216"/>
<gene>
    <name evidence="1" type="ORF">QR46_4216</name>
</gene>
<proteinExistence type="predicted"/>
<evidence type="ECO:0000313" key="2">
    <source>
        <dbReference type="Proteomes" id="UP000070089"/>
    </source>
</evidence>
<dbReference type="Proteomes" id="UP000070089">
    <property type="component" value="Unassembled WGS sequence"/>
</dbReference>
<accession>A0A132NNZ3</accession>
<dbReference type="SUPFAM" id="SSF48371">
    <property type="entry name" value="ARM repeat"/>
    <property type="match status" value="1"/>
</dbReference>
<dbReference type="Gene3D" id="1.25.10.10">
    <property type="entry name" value="Leucine-rich Repeat Variant"/>
    <property type="match status" value="1"/>
</dbReference>
<evidence type="ECO:0000313" key="1">
    <source>
        <dbReference type="EMBL" id="KWX11813.1"/>
    </source>
</evidence>
<organism evidence="1 2">
    <name type="scientific">Giardia duodenalis assemblage B</name>
    <dbReference type="NCBI Taxonomy" id="1394984"/>
    <lineage>
        <taxon>Eukaryota</taxon>
        <taxon>Metamonada</taxon>
        <taxon>Diplomonadida</taxon>
        <taxon>Hexamitidae</taxon>
        <taxon>Giardiinae</taxon>
        <taxon>Giardia</taxon>
    </lineage>
</organism>
<comment type="caution">
    <text evidence="1">The sequence shown here is derived from an EMBL/GenBank/DDBJ whole genome shotgun (WGS) entry which is preliminary data.</text>
</comment>